<proteinExistence type="predicted"/>
<comment type="caution">
    <text evidence="2">The sequence shown here is derived from an EMBL/GenBank/DDBJ whole genome shotgun (WGS) entry which is preliminary data.</text>
</comment>
<reference evidence="3" key="1">
    <citation type="journal article" date="2019" name="Int. J. Syst. Evol. Microbiol.">
        <title>The Global Catalogue of Microorganisms (GCM) 10K type strain sequencing project: providing services to taxonomists for standard genome sequencing and annotation.</title>
        <authorList>
            <consortium name="The Broad Institute Genomics Platform"/>
            <consortium name="The Broad Institute Genome Sequencing Center for Infectious Disease"/>
            <person name="Wu L."/>
            <person name="Ma J."/>
        </authorList>
    </citation>
    <scope>NUCLEOTIDE SEQUENCE [LARGE SCALE GENOMIC DNA]</scope>
    <source>
        <strain evidence="3">JCM 12125</strain>
    </source>
</reference>
<protein>
    <submittedName>
        <fullName evidence="2">DUF1345 domain-containing protein</fullName>
    </submittedName>
</protein>
<name>A0ABW0FTD3_9CAUL</name>
<dbReference type="EMBL" id="JBHSLF010000022">
    <property type="protein sequence ID" value="MFC5344574.1"/>
    <property type="molecule type" value="Genomic_DNA"/>
</dbReference>
<feature type="transmembrane region" description="Helical" evidence="1">
    <location>
        <begin position="201"/>
        <end position="220"/>
    </location>
</feature>
<keyword evidence="1" id="KW-0472">Membrane</keyword>
<sequence length="223" mass="23533">MAQPPAPRPPFRMLRLHGALLAGLALAAVIALASPVEWRWTVRLAAGWDAGVGLFLILTFLKLARTESVETIRARAAELDEGGALVLPLSLMAAAASVVVVISEAASGSSGANRAVEAALTLGTVAASWLFVHVLFGLHYAHRFYAPGDEGGDRGGLLFPGEDQPDYWDFLHFSLIIGVASQTADVQIADRGLRRLSSVHSVTAFVFNTVLVALAVNLAVSLI</sequence>
<dbReference type="InterPro" id="IPR009781">
    <property type="entry name" value="DUF1345"/>
</dbReference>
<accession>A0ABW0FTD3</accession>
<evidence type="ECO:0000256" key="1">
    <source>
        <dbReference type="SAM" id="Phobius"/>
    </source>
</evidence>
<keyword evidence="1" id="KW-1133">Transmembrane helix</keyword>
<keyword evidence="3" id="KW-1185">Reference proteome</keyword>
<keyword evidence="1" id="KW-0812">Transmembrane</keyword>
<dbReference type="Proteomes" id="UP001596152">
    <property type="component" value="Unassembled WGS sequence"/>
</dbReference>
<dbReference type="Pfam" id="PF07077">
    <property type="entry name" value="DUF1345"/>
    <property type="match status" value="1"/>
</dbReference>
<gene>
    <name evidence="2" type="ORF">ACFPIE_11665</name>
</gene>
<dbReference type="RefSeq" id="WP_374037181.1">
    <property type="nucleotide sequence ID" value="NZ_CP169082.1"/>
</dbReference>
<evidence type="ECO:0000313" key="3">
    <source>
        <dbReference type="Proteomes" id="UP001596152"/>
    </source>
</evidence>
<feature type="transmembrane region" description="Helical" evidence="1">
    <location>
        <begin position="118"/>
        <end position="138"/>
    </location>
</feature>
<feature type="transmembrane region" description="Helical" evidence="1">
    <location>
        <begin position="43"/>
        <end position="64"/>
    </location>
</feature>
<evidence type="ECO:0000313" key="2">
    <source>
        <dbReference type="EMBL" id="MFC5344574.1"/>
    </source>
</evidence>
<organism evidence="2 3">
    <name type="scientific">Brevundimonas staleyi</name>
    <dbReference type="NCBI Taxonomy" id="74326"/>
    <lineage>
        <taxon>Bacteria</taxon>
        <taxon>Pseudomonadati</taxon>
        <taxon>Pseudomonadota</taxon>
        <taxon>Alphaproteobacteria</taxon>
        <taxon>Caulobacterales</taxon>
        <taxon>Caulobacteraceae</taxon>
        <taxon>Brevundimonas</taxon>
    </lineage>
</organism>
<feature type="transmembrane region" description="Helical" evidence="1">
    <location>
        <begin position="85"/>
        <end position="106"/>
    </location>
</feature>